<dbReference type="Gene3D" id="3.60.15.10">
    <property type="entry name" value="Ribonuclease Z/Hydroxyacylglutathione hydrolase-like"/>
    <property type="match status" value="1"/>
</dbReference>
<reference evidence="5" key="1">
    <citation type="submission" date="2018-12" db="EMBL/GenBank/DDBJ databases">
        <title>Tengunoibacter tsumagoiensis gen. nov., sp. nov., Dictyobacter kobayashii sp. nov., D. alpinus sp. nov., and D. joshuensis sp. nov. and description of Dictyobacteraceae fam. nov. within the order Ktedonobacterales isolated from Tengu-no-mugimeshi.</title>
        <authorList>
            <person name="Wang C.M."/>
            <person name="Zheng Y."/>
            <person name="Sakai Y."/>
            <person name="Toyoda A."/>
            <person name="Minakuchi Y."/>
            <person name="Abe K."/>
            <person name="Yokota A."/>
            <person name="Yabe S."/>
        </authorList>
    </citation>
    <scope>NUCLEOTIDE SEQUENCE [LARGE SCALE GENOMIC DNA]</scope>
    <source>
        <strain evidence="5">Uno3</strain>
    </source>
</reference>
<evidence type="ECO:0000259" key="3">
    <source>
        <dbReference type="SMART" id="SM01027"/>
    </source>
</evidence>
<feature type="domain" description="Beta-Casp" evidence="3">
    <location>
        <begin position="241"/>
        <end position="364"/>
    </location>
</feature>
<evidence type="ECO:0008006" key="6">
    <source>
        <dbReference type="Google" id="ProtNLM"/>
    </source>
</evidence>
<dbReference type="InterPro" id="IPR022712">
    <property type="entry name" value="Beta_Casp"/>
</dbReference>
<protein>
    <recommendedName>
        <fullName evidence="6">MBL fold hydrolase</fullName>
    </recommendedName>
</protein>
<dbReference type="Pfam" id="PF00753">
    <property type="entry name" value="Lactamase_B"/>
    <property type="match status" value="1"/>
</dbReference>
<feature type="domain" description="Metallo-beta-lactamase" evidence="2">
    <location>
        <begin position="13"/>
        <end position="225"/>
    </location>
</feature>
<dbReference type="InterPro" id="IPR036866">
    <property type="entry name" value="RibonucZ/Hydroxyglut_hydro"/>
</dbReference>
<dbReference type="CDD" id="cd16295">
    <property type="entry name" value="TTHA0252-CPSF-like_MBL-fold"/>
    <property type="match status" value="1"/>
</dbReference>
<dbReference type="Proteomes" id="UP000287352">
    <property type="component" value="Unassembled WGS sequence"/>
</dbReference>
<dbReference type="InterPro" id="IPR001279">
    <property type="entry name" value="Metallo-B-lactamas"/>
</dbReference>
<dbReference type="GO" id="GO:0004521">
    <property type="term" value="F:RNA endonuclease activity"/>
    <property type="evidence" value="ECO:0007669"/>
    <property type="project" value="TreeGrafter"/>
</dbReference>
<comment type="caution">
    <text evidence="4">The sequence shown here is derived from an EMBL/GenBank/DDBJ whole genome shotgun (WGS) entry which is preliminary data.</text>
</comment>
<organism evidence="4 5">
    <name type="scientific">Tengunoibacter tsumagoiensis</name>
    <dbReference type="NCBI Taxonomy" id="2014871"/>
    <lineage>
        <taxon>Bacteria</taxon>
        <taxon>Bacillati</taxon>
        <taxon>Chloroflexota</taxon>
        <taxon>Ktedonobacteria</taxon>
        <taxon>Ktedonobacterales</taxon>
        <taxon>Dictyobacteraceae</taxon>
        <taxon>Tengunoibacter</taxon>
    </lineage>
</organism>
<dbReference type="InterPro" id="IPR011108">
    <property type="entry name" value="RMMBL"/>
</dbReference>
<accession>A0A402A7B3</accession>
<evidence type="ECO:0000259" key="2">
    <source>
        <dbReference type="SMART" id="SM00849"/>
    </source>
</evidence>
<dbReference type="SMART" id="SM00849">
    <property type="entry name" value="Lactamase_B"/>
    <property type="match status" value="1"/>
</dbReference>
<dbReference type="AlphaFoldDB" id="A0A402A7B3"/>
<dbReference type="SMART" id="SM01027">
    <property type="entry name" value="Beta-Casp"/>
    <property type="match status" value="1"/>
</dbReference>
<dbReference type="Pfam" id="PF07521">
    <property type="entry name" value="RMMBL"/>
    <property type="match status" value="1"/>
</dbReference>
<dbReference type="OrthoDB" id="9803916at2"/>
<evidence type="ECO:0000256" key="1">
    <source>
        <dbReference type="ARBA" id="ARBA00022801"/>
    </source>
</evidence>
<dbReference type="PANTHER" id="PTHR11203">
    <property type="entry name" value="CLEAVAGE AND POLYADENYLATION SPECIFICITY FACTOR FAMILY MEMBER"/>
    <property type="match status" value="1"/>
</dbReference>
<dbReference type="SUPFAM" id="SSF56281">
    <property type="entry name" value="Metallo-hydrolase/oxidoreductase"/>
    <property type="match status" value="1"/>
</dbReference>
<dbReference type="Gene3D" id="3.40.50.10890">
    <property type="match status" value="1"/>
</dbReference>
<dbReference type="Pfam" id="PF10996">
    <property type="entry name" value="Beta-Casp"/>
    <property type="match status" value="1"/>
</dbReference>
<keyword evidence="1" id="KW-0378">Hydrolase</keyword>
<name>A0A402A7B3_9CHLR</name>
<sequence>MQVLFVGGAQGVGASCVAIEIAQRWIVVDGGVRVDRKSDPLPDLALLQDKAVQAIFVTHAHADHIGALPLLHQAFPLAPIFTSRATSLLMEVMLADAVKIMARRAVEEMELPLYPEHLISAMLMRVRTLPVGEDFHIGELPGVKIHASRAGHIAGAVSLGFEADNESIVVSGDISITPQRTVLGAVAPPVKRPDLLVLESTYGARLHPNRQAEELRLAQAVVEGLARGGPVLIPSFGLGRGQEIILILRAAQEKGQVPPFPIYVDGLVRRVCSTYMLLPEALPPQLQRQIRNGYAPFTGGEINFVRDERDRERIIAGPPACIVTSSGMLTGGPSAWYAARIAGRPEASIFITGYQDEEAPGRRLLDLAEKKASTLEVGGVTVTVNCQVAKYSLSAHADGSELAAYASSMQPKQVALVHGDDESRAALRTLLTNTSIILPANGELIEVRARGAVKARVAPQPVSVIPALPIGLHPEIPFTIDELETLWEVIRTQPDMRMVTARELAQVWYGMDPGEEQLKTVLQVLQEDWDQRYFVRQHALDEAFRVRGQALEDPGDVLQDLVGKVLLLHITRESSKPVLCRSVESGGWLRVTLPRGIRLERTRFPLSYIVEVLGPFEDTEAYSGQTPPQALMELIKAGRRVLRDISAYSLARACEEDATYTLGDLCALAGLAGQSLPERLAIAKLIDNHPQLFIQRYSVMDNEGLALYALSPDWKEALQIPEKRELPNQHEILLTIERAIGSPPQLYRRSVNPETGDVVLSFHFPAIAEQEYGDALNQAAEEAGVEISISPNAHQGALSTMARLALNEVGFEVRGAPSFYFEYQQMMVRAIVPSELREQKDDLLKQAQAWFEQRTGWTLSAELVVESPPLPITPSVVPEPAPTSGARTNMMNQTGVLNLAQVTLGSLPHCYKVGVDHTARTILVRFHFPEVAVQRYAEKIRQLELVTGWKVVIHPQVHQGALDDLARHIVAAYQGAVSKVSLFPTSKQVQAVLTTPMGKEQIARAQQQFLEESGWALTILAVNG</sequence>
<dbReference type="InterPro" id="IPR050698">
    <property type="entry name" value="MBL"/>
</dbReference>
<dbReference type="RefSeq" id="WP_126582460.1">
    <property type="nucleotide sequence ID" value="NZ_BIFR01000002.1"/>
</dbReference>
<proteinExistence type="predicted"/>
<dbReference type="PANTHER" id="PTHR11203:SF37">
    <property type="entry name" value="INTEGRATOR COMPLEX SUBUNIT 11"/>
    <property type="match status" value="1"/>
</dbReference>
<gene>
    <name evidence="4" type="ORF">KTT_47940</name>
</gene>
<dbReference type="GO" id="GO:0016787">
    <property type="term" value="F:hydrolase activity"/>
    <property type="evidence" value="ECO:0007669"/>
    <property type="project" value="UniProtKB-KW"/>
</dbReference>
<keyword evidence="5" id="KW-1185">Reference proteome</keyword>
<evidence type="ECO:0000313" key="5">
    <source>
        <dbReference type="Proteomes" id="UP000287352"/>
    </source>
</evidence>
<dbReference type="EMBL" id="BIFR01000002">
    <property type="protein sequence ID" value="GCE14935.1"/>
    <property type="molecule type" value="Genomic_DNA"/>
</dbReference>
<evidence type="ECO:0000313" key="4">
    <source>
        <dbReference type="EMBL" id="GCE14935.1"/>
    </source>
</evidence>